<dbReference type="CDD" id="cd04301">
    <property type="entry name" value="NAT_SF"/>
    <property type="match status" value="1"/>
</dbReference>
<dbReference type="EMBL" id="JBHSAY010000003">
    <property type="protein sequence ID" value="MFC4129730.1"/>
    <property type="molecule type" value="Genomic_DNA"/>
</dbReference>
<sequence length="340" mass="37386">MKLREWDPRVATATEISTVVETLNAVMSVDLPDDPPWRDVLMREYLSVTMPGERKITWIAEKEEGDLARGVPLLGFASILLLGDIGVVECIVHPEMRKRGLGRTLLHAVVSRAHSEGFQAIGVEVPGGTPGVEFYAGLGFRRAFTEQRSVLDLDTVDWYALGELANGVATGYSIRFYPDSPPDELIEAYATAKAEVQDVDLGDLDLRPSSYEPDRLRASLSCLHARGLRPYIVVAVHESTGVVAGLTEVVVPEQRPTRADQYDTVVVPEHRGYGVGRAIKARMLFELRSAVPSLRQVQTWNAAVNEPLLKVNAELGFGADRDWLEFEADVPDLARALGIA</sequence>
<dbReference type="Pfam" id="PF00583">
    <property type="entry name" value="Acetyltransf_1"/>
    <property type="match status" value="1"/>
</dbReference>
<dbReference type="Proteomes" id="UP001595816">
    <property type="component" value="Unassembled WGS sequence"/>
</dbReference>
<dbReference type="GO" id="GO:0016746">
    <property type="term" value="F:acyltransferase activity"/>
    <property type="evidence" value="ECO:0007669"/>
    <property type="project" value="UniProtKB-KW"/>
</dbReference>
<dbReference type="Gene3D" id="3.40.630.30">
    <property type="match status" value="1"/>
</dbReference>
<keyword evidence="2 4" id="KW-0012">Acyltransferase</keyword>
<dbReference type="EC" id="2.3.1.-" evidence="4"/>
<keyword evidence="5" id="KW-1185">Reference proteome</keyword>
<dbReference type="SUPFAM" id="SSF55729">
    <property type="entry name" value="Acyl-CoA N-acyltransferases (Nat)"/>
    <property type="match status" value="2"/>
</dbReference>
<name>A0ABV8LG69_9ACTN</name>
<evidence type="ECO:0000313" key="4">
    <source>
        <dbReference type="EMBL" id="MFC4129730.1"/>
    </source>
</evidence>
<gene>
    <name evidence="4" type="ORF">ACFOZ4_03845</name>
</gene>
<dbReference type="RefSeq" id="WP_253759929.1">
    <property type="nucleotide sequence ID" value="NZ_JAMZDZ010000001.1"/>
</dbReference>
<evidence type="ECO:0000256" key="2">
    <source>
        <dbReference type="ARBA" id="ARBA00023315"/>
    </source>
</evidence>
<dbReference type="InterPro" id="IPR016181">
    <property type="entry name" value="Acyl_CoA_acyltransferase"/>
</dbReference>
<accession>A0ABV8LG69</accession>
<proteinExistence type="predicted"/>
<feature type="domain" description="N-acetyltransferase" evidence="3">
    <location>
        <begin position="14"/>
        <end position="162"/>
    </location>
</feature>
<keyword evidence="1 4" id="KW-0808">Transferase</keyword>
<evidence type="ECO:0000256" key="1">
    <source>
        <dbReference type="ARBA" id="ARBA00022679"/>
    </source>
</evidence>
<protein>
    <submittedName>
        <fullName evidence="4">GNAT family N-acetyltransferase</fullName>
        <ecNumber evidence="4">2.3.1.-</ecNumber>
    </submittedName>
</protein>
<dbReference type="InterPro" id="IPR050832">
    <property type="entry name" value="Bact_Acetyltransf"/>
</dbReference>
<comment type="caution">
    <text evidence="4">The sequence shown here is derived from an EMBL/GenBank/DDBJ whole genome shotgun (WGS) entry which is preliminary data.</text>
</comment>
<reference evidence="5" key="1">
    <citation type="journal article" date="2019" name="Int. J. Syst. Evol. Microbiol.">
        <title>The Global Catalogue of Microorganisms (GCM) 10K type strain sequencing project: providing services to taxonomists for standard genome sequencing and annotation.</title>
        <authorList>
            <consortium name="The Broad Institute Genomics Platform"/>
            <consortium name="The Broad Institute Genome Sequencing Center for Infectious Disease"/>
            <person name="Wu L."/>
            <person name="Ma J."/>
        </authorList>
    </citation>
    <scope>NUCLEOTIDE SEQUENCE [LARGE SCALE GENOMIC DNA]</scope>
    <source>
        <strain evidence="5">CGMCC 4.7289</strain>
    </source>
</reference>
<evidence type="ECO:0000259" key="3">
    <source>
        <dbReference type="PROSITE" id="PS51186"/>
    </source>
</evidence>
<dbReference type="PANTHER" id="PTHR43877">
    <property type="entry name" value="AMINOALKYLPHOSPHONATE N-ACETYLTRANSFERASE-RELATED-RELATED"/>
    <property type="match status" value="1"/>
</dbReference>
<organism evidence="4 5">
    <name type="scientific">Hamadaea flava</name>
    <dbReference type="NCBI Taxonomy" id="1742688"/>
    <lineage>
        <taxon>Bacteria</taxon>
        <taxon>Bacillati</taxon>
        <taxon>Actinomycetota</taxon>
        <taxon>Actinomycetes</taxon>
        <taxon>Micromonosporales</taxon>
        <taxon>Micromonosporaceae</taxon>
        <taxon>Hamadaea</taxon>
    </lineage>
</organism>
<evidence type="ECO:0000313" key="5">
    <source>
        <dbReference type="Proteomes" id="UP001595816"/>
    </source>
</evidence>
<dbReference type="PROSITE" id="PS51186">
    <property type="entry name" value="GNAT"/>
    <property type="match status" value="1"/>
</dbReference>
<dbReference type="InterPro" id="IPR000182">
    <property type="entry name" value="GNAT_dom"/>
</dbReference>